<comment type="caution">
    <text evidence="1">The sequence shown here is derived from an EMBL/GenBank/DDBJ whole genome shotgun (WGS) entry which is preliminary data.</text>
</comment>
<accession>A0AAN6MMA9</accession>
<dbReference type="AlphaFoldDB" id="A0AAN6MMA9"/>
<reference evidence="1" key="2">
    <citation type="submission" date="2023-05" db="EMBL/GenBank/DDBJ databases">
        <authorList>
            <consortium name="Lawrence Berkeley National Laboratory"/>
            <person name="Steindorff A."/>
            <person name="Hensen N."/>
            <person name="Bonometti L."/>
            <person name="Westerberg I."/>
            <person name="Brannstrom I.O."/>
            <person name="Guillou S."/>
            <person name="Cros-Aarteil S."/>
            <person name="Calhoun S."/>
            <person name="Haridas S."/>
            <person name="Kuo A."/>
            <person name="Mondo S."/>
            <person name="Pangilinan J."/>
            <person name="Riley R."/>
            <person name="Labutti K."/>
            <person name="Andreopoulos B."/>
            <person name="Lipzen A."/>
            <person name="Chen C."/>
            <person name="Yanf M."/>
            <person name="Daum C."/>
            <person name="Ng V."/>
            <person name="Clum A."/>
            <person name="Ohm R."/>
            <person name="Martin F."/>
            <person name="Silar P."/>
            <person name="Natvig D."/>
            <person name="Lalanne C."/>
            <person name="Gautier V."/>
            <person name="Ament-Velasquez S.L."/>
            <person name="Kruys A."/>
            <person name="Hutchinson M.I."/>
            <person name="Powell A.J."/>
            <person name="Barry K."/>
            <person name="Miller A.N."/>
            <person name="Grigoriev I.V."/>
            <person name="Debuchy R."/>
            <person name="Gladieux P."/>
            <person name="Thoren M.H."/>
            <person name="Johannesson H."/>
        </authorList>
    </citation>
    <scope>NUCLEOTIDE SEQUENCE</scope>
    <source>
        <strain evidence="1">CBS 103.79</strain>
    </source>
</reference>
<dbReference type="PANTHER" id="PTHR21310">
    <property type="entry name" value="AMINOGLYCOSIDE PHOSPHOTRANSFERASE-RELATED-RELATED"/>
    <property type="match status" value="1"/>
</dbReference>
<keyword evidence="2" id="KW-1185">Reference proteome</keyword>
<sequence>MRDEIKADEIDEQRRQWPRRHGGFNACFFVEFALPAERWVVRFPIPVSLPKVILDEKTDIEVATMRYVSAKTTIPVPKIHAYAFSDAGFDGLFYIIMDYADGLTLEGLDFKASEAWGNLIIGGDQTPMAKRSMNRWHISTSSSICVRNRPLSMEVALQDLDGLQPEDIFPSATFSTTGELVDRLLRLADNKVGLEY</sequence>
<evidence type="ECO:0000313" key="1">
    <source>
        <dbReference type="EMBL" id="KAK3902906.1"/>
    </source>
</evidence>
<name>A0AAN6MMA9_9PEZI</name>
<reference evidence="1" key="1">
    <citation type="journal article" date="2023" name="Mol. Phylogenet. Evol.">
        <title>Genome-scale phylogeny and comparative genomics of the fungal order Sordariales.</title>
        <authorList>
            <person name="Hensen N."/>
            <person name="Bonometti L."/>
            <person name="Westerberg I."/>
            <person name="Brannstrom I.O."/>
            <person name="Guillou S."/>
            <person name="Cros-Aarteil S."/>
            <person name="Calhoun S."/>
            <person name="Haridas S."/>
            <person name="Kuo A."/>
            <person name="Mondo S."/>
            <person name="Pangilinan J."/>
            <person name="Riley R."/>
            <person name="LaButti K."/>
            <person name="Andreopoulos B."/>
            <person name="Lipzen A."/>
            <person name="Chen C."/>
            <person name="Yan M."/>
            <person name="Daum C."/>
            <person name="Ng V."/>
            <person name="Clum A."/>
            <person name="Steindorff A."/>
            <person name="Ohm R.A."/>
            <person name="Martin F."/>
            <person name="Silar P."/>
            <person name="Natvig D.O."/>
            <person name="Lalanne C."/>
            <person name="Gautier V."/>
            <person name="Ament-Velasquez S.L."/>
            <person name="Kruys A."/>
            <person name="Hutchinson M.I."/>
            <person name="Powell A.J."/>
            <person name="Barry K."/>
            <person name="Miller A.N."/>
            <person name="Grigoriev I.V."/>
            <person name="Debuchy R."/>
            <person name="Gladieux P."/>
            <person name="Hiltunen Thoren M."/>
            <person name="Johannesson H."/>
        </authorList>
    </citation>
    <scope>NUCLEOTIDE SEQUENCE</scope>
    <source>
        <strain evidence="1">CBS 103.79</strain>
    </source>
</reference>
<dbReference type="Proteomes" id="UP001303889">
    <property type="component" value="Unassembled WGS sequence"/>
</dbReference>
<protein>
    <recommendedName>
        <fullName evidence="3">Aminoglycoside phosphotransferase domain-containing protein</fullName>
    </recommendedName>
</protein>
<dbReference type="SUPFAM" id="SSF56112">
    <property type="entry name" value="Protein kinase-like (PK-like)"/>
    <property type="match status" value="1"/>
</dbReference>
<evidence type="ECO:0008006" key="3">
    <source>
        <dbReference type="Google" id="ProtNLM"/>
    </source>
</evidence>
<organism evidence="1 2">
    <name type="scientific">Staphylotrichum tortipilum</name>
    <dbReference type="NCBI Taxonomy" id="2831512"/>
    <lineage>
        <taxon>Eukaryota</taxon>
        <taxon>Fungi</taxon>
        <taxon>Dikarya</taxon>
        <taxon>Ascomycota</taxon>
        <taxon>Pezizomycotina</taxon>
        <taxon>Sordariomycetes</taxon>
        <taxon>Sordariomycetidae</taxon>
        <taxon>Sordariales</taxon>
        <taxon>Chaetomiaceae</taxon>
        <taxon>Staphylotrichum</taxon>
    </lineage>
</organism>
<dbReference type="PANTHER" id="PTHR21310:SF15">
    <property type="entry name" value="AMINOGLYCOSIDE PHOSPHOTRANSFERASE DOMAIN-CONTAINING PROTEIN"/>
    <property type="match status" value="1"/>
</dbReference>
<dbReference type="Gene3D" id="3.30.200.20">
    <property type="entry name" value="Phosphorylase Kinase, domain 1"/>
    <property type="match status" value="1"/>
</dbReference>
<dbReference type="InterPro" id="IPR051678">
    <property type="entry name" value="AGP_Transferase"/>
</dbReference>
<proteinExistence type="predicted"/>
<dbReference type="InterPro" id="IPR011009">
    <property type="entry name" value="Kinase-like_dom_sf"/>
</dbReference>
<gene>
    <name evidence="1" type="ORF">C8A05DRAFT_33369</name>
</gene>
<evidence type="ECO:0000313" key="2">
    <source>
        <dbReference type="Proteomes" id="UP001303889"/>
    </source>
</evidence>
<dbReference type="EMBL" id="MU855480">
    <property type="protein sequence ID" value="KAK3902906.1"/>
    <property type="molecule type" value="Genomic_DNA"/>
</dbReference>